<keyword evidence="4" id="KW-0472">Membrane</keyword>
<dbReference type="Pfam" id="PF14322">
    <property type="entry name" value="SusD-like_3"/>
    <property type="match status" value="1"/>
</dbReference>
<evidence type="ECO:0000259" key="6">
    <source>
        <dbReference type="Pfam" id="PF07980"/>
    </source>
</evidence>
<dbReference type="GO" id="GO:0009279">
    <property type="term" value="C:cell outer membrane"/>
    <property type="evidence" value="ECO:0007669"/>
    <property type="project" value="UniProtKB-SubCell"/>
</dbReference>
<dbReference type="OrthoDB" id="993981at2"/>
<reference evidence="8 9" key="1">
    <citation type="journal article" date="2013" name="Stand. Genomic Sci.">
        <title>Genomic Encyclopedia of Type Strains, Phase I: The one thousand microbial genomes (KMG-I) project.</title>
        <authorList>
            <person name="Kyrpides N.C."/>
            <person name="Woyke T."/>
            <person name="Eisen J.A."/>
            <person name="Garrity G."/>
            <person name="Lilburn T.G."/>
            <person name="Beck B.J."/>
            <person name="Whitman W.B."/>
            <person name="Hugenholtz P."/>
            <person name="Klenk H.P."/>
        </authorList>
    </citation>
    <scope>NUCLEOTIDE SEQUENCE [LARGE SCALE GENOMIC DNA]</scope>
    <source>
        <strain evidence="8 9">DSM 13484</strain>
    </source>
</reference>
<dbReference type="SUPFAM" id="SSF48452">
    <property type="entry name" value="TPR-like"/>
    <property type="match status" value="1"/>
</dbReference>
<comment type="similarity">
    <text evidence="2">Belongs to the SusD family.</text>
</comment>
<comment type="subcellular location">
    <subcellularLocation>
        <location evidence="1">Cell outer membrane</location>
    </subcellularLocation>
</comment>
<name>A0A562SLB0_CHIJA</name>
<dbReference type="AlphaFoldDB" id="A0A562SLB0"/>
<dbReference type="InterPro" id="IPR033985">
    <property type="entry name" value="SusD-like_N"/>
</dbReference>
<dbReference type="InterPro" id="IPR012944">
    <property type="entry name" value="SusD_RagB_dom"/>
</dbReference>
<evidence type="ECO:0000256" key="3">
    <source>
        <dbReference type="ARBA" id="ARBA00022729"/>
    </source>
</evidence>
<dbReference type="EMBL" id="VLLG01000007">
    <property type="protein sequence ID" value="TWI82012.1"/>
    <property type="molecule type" value="Genomic_DNA"/>
</dbReference>
<dbReference type="CDD" id="cd08977">
    <property type="entry name" value="SusD"/>
    <property type="match status" value="1"/>
</dbReference>
<evidence type="ECO:0000256" key="2">
    <source>
        <dbReference type="ARBA" id="ARBA00006275"/>
    </source>
</evidence>
<dbReference type="Proteomes" id="UP000316778">
    <property type="component" value="Unassembled WGS sequence"/>
</dbReference>
<evidence type="ECO:0000256" key="1">
    <source>
        <dbReference type="ARBA" id="ARBA00004442"/>
    </source>
</evidence>
<protein>
    <submittedName>
        <fullName evidence="8">Putative outer membrane starch-binding protein</fullName>
    </submittedName>
</protein>
<dbReference type="InterPro" id="IPR011990">
    <property type="entry name" value="TPR-like_helical_dom_sf"/>
</dbReference>
<proteinExistence type="inferred from homology"/>
<dbReference type="PROSITE" id="PS51257">
    <property type="entry name" value="PROKAR_LIPOPROTEIN"/>
    <property type="match status" value="1"/>
</dbReference>
<feature type="domain" description="SusD-like N-terminal" evidence="7">
    <location>
        <begin position="26"/>
        <end position="228"/>
    </location>
</feature>
<keyword evidence="9" id="KW-1185">Reference proteome</keyword>
<evidence type="ECO:0000313" key="8">
    <source>
        <dbReference type="EMBL" id="TWI82012.1"/>
    </source>
</evidence>
<dbReference type="Pfam" id="PF07980">
    <property type="entry name" value="SusD_RagB"/>
    <property type="match status" value="1"/>
</dbReference>
<gene>
    <name evidence="8" type="ORF">LX66_5328</name>
</gene>
<sequence length="500" mass="55712">MLSRNAWKYIYVPVIAGLLATSCGKDFLDLNPEATINGDAFYKNETEIKQAVNAAYNVLQALGRESYWIFGEMRSDNTAFQYNTADRGREQWEFVDEFLVGATAECINNFWRNSYTGISRCNDVLTYITEVEMEDAARNQYIGEVEFLRAFHYFNLVRQFGGVPLRLEAVQSPDAALSKGRATVDEVYAAIIADLADAVEKLPAAYTGADLGRATEGAARTLLAKVYLTQKKYTEALAELRKVAALGYHLLPDYAAVFDPGNKHHAESIFEIQYLGSQTGLFSTFMYTFAPYTSGSSVTGDTKTGINGSGSGWNIPTQDMITAYEAGDKRKAVSLAEGYTNSDGVFVNIPYVKKYNHGFVEVGRTNDNFPVLRYADVLLMMAECLNELGYTANGEAFDLLNQVRDRAGLPAKTAQDIGTQAAFRDAVFHERQLELAFENHRWYDLVRTGNAITIMNAHGVREKQQHAYIPSNAYQVTSNRLLLPIPQTDVNLDNLEQNPQ</sequence>
<organism evidence="8 9">
    <name type="scientific">Chitinophaga japonensis</name>
    <name type="common">Flexibacter japonensis</name>
    <dbReference type="NCBI Taxonomy" id="104662"/>
    <lineage>
        <taxon>Bacteria</taxon>
        <taxon>Pseudomonadati</taxon>
        <taxon>Bacteroidota</taxon>
        <taxon>Chitinophagia</taxon>
        <taxon>Chitinophagales</taxon>
        <taxon>Chitinophagaceae</taxon>
        <taxon>Chitinophaga</taxon>
    </lineage>
</organism>
<evidence type="ECO:0000256" key="4">
    <source>
        <dbReference type="ARBA" id="ARBA00023136"/>
    </source>
</evidence>
<accession>A0A562SLB0</accession>
<feature type="domain" description="RagB/SusD" evidence="6">
    <location>
        <begin position="346"/>
        <end position="499"/>
    </location>
</feature>
<keyword evidence="5" id="KW-0998">Cell outer membrane</keyword>
<dbReference type="Gene3D" id="1.25.40.390">
    <property type="match status" value="1"/>
</dbReference>
<evidence type="ECO:0000256" key="5">
    <source>
        <dbReference type="ARBA" id="ARBA00023237"/>
    </source>
</evidence>
<comment type="caution">
    <text evidence="8">The sequence shown here is derived from an EMBL/GenBank/DDBJ whole genome shotgun (WGS) entry which is preliminary data.</text>
</comment>
<keyword evidence="3" id="KW-0732">Signal</keyword>
<evidence type="ECO:0000313" key="9">
    <source>
        <dbReference type="Proteomes" id="UP000316778"/>
    </source>
</evidence>
<dbReference type="RefSeq" id="WP_145719108.1">
    <property type="nucleotide sequence ID" value="NZ_BAAAFY010000003.1"/>
</dbReference>
<evidence type="ECO:0000259" key="7">
    <source>
        <dbReference type="Pfam" id="PF14322"/>
    </source>
</evidence>